<reference evidence="3 4" key="1">
    <citation type="submission" date="2019-06" db="EMBL/GenBank/DDBJ databases">
        <title>Sequencing the genomes of 1000 actinobacteria strains.</title>
        <authorList>
            <person name="Klenk H.-P."/>
        </authorList>
    </citation>
    <scope>NUCLEOTIDE SEQUENCE [LARGE SCALE GENOMIC DNA]</scope>
    <source>
        <strain evidence="3 4">DSM 41929</strain>
    </source>
</reference>
<dbReference type="AlphaFoldDB" id="A0A542U8C9"/>
<accession>A0A542U8C9</accession>
<organism evidence="3 4">
    <name type="scientific">Streptomyces puniciscabiei</name>
    <dbReference type="NCBI Taxonomy" id="164348"/>
    <lineage>
        <taxon>Bacteria</taxon>
        <taxon>Bacillati</taxon>
        <taxon>Actinomycetota</taxon>
        <taxon>Actinomycetes</taxon>
        <taxon>Kitasatosporales</taxon>
        <taxon>Streptomycetaceae</taxon>
        <taxon>Streptomyces</taxon>
    </lineage>
</organism>
<evidence type="ECO:0000313" key="4">
    <source>
        <dbReference type="Proteomes" id="UP000318103"/>
    </source>
</evidence>
<dbReference type="OrthoDB" id="9801785at2"/>
<evidence type="ECO:0000259" key="2">
    <source>
        <dbReference type="Pfam" id="PF01370"/>
    </source>
</evidence>
<proteinExistence type="inferred from homology"/>
<evidence type="ECO:0000256" key="1">
    <source>
        <dbReference type="ARBA" id="ARBA00007637"/>
    </source>
</evidence>
<gene>
    <name evidence="3" type="ORF">FB563_0170</name>
</gene>
<protein>
    <submittedName>
        <fullName evidence="3">GDP-mannose 4,6 dehydratase</fullName>
    </submittedName>
</protein>
<dbReference type="PANTHER" id="PTHR43000">
    <property type="entry name" value="DTDP-D-GLUCOSE 4,6-DEHYDRATASE-RELATED"/>
    <property type="match status" value="1"/>
</dbReference>
<feature type="domain" description="NAD-dependent epimerase/dehydratase" evidence="2">
    <location>
        <begin position="5"/>
        <end position="85"/>
    </location>
</feature>
<dbReference type="Pfam" id="PF01370">
    <property type="entry name" value="Epimerase"/>
    <property type="match status" value="1"/>
</dbReference>
<comment type="similarity">
    <text evidence="1">Belongs to the NAD(P)-dependent epimerase/dehydratase family.</text>
</comment>
<comment type="caution">
    <text evidence="3">The sequence shown here is derived from an EMBL/GenBank/DDBJ whole genome shotgun (WGS) entry which is preliminary data.</text>
</comment>
<sequence length="174" mass="18923">MTRYLVTPAAGFIGSHFVRDLLGPAGPPAVEVTVLDALTYAGDPTGLAPVLGDPRLRFVQGDITDAALVDRSKEAPVRPDSLVLDRGAPGAVHNVVGGTRLTNRELTGLLLHACGAGWDAVRPVEDRKGHDRRYGVDDSKPRRLGHRARVPFEQGLAETVDRYRRLIEHPARRK</sequence>
<evidence type="ECO:0000313" key="3">
    <source>
        <dbReference type="EMBL" id="TQK95285.1"/>
    </source>
</evidence>
<dbReference type="Proteomes" id="UP000318103">
    <property type="component" value="Unassembled WGS sequence"/>
</dbReference>
<dbReference type="InterPro" id="IPR001509">
    <property type="entry name" value="Epimerase_deHydtase"/>
</dbReference>
<dbReference type="Gene3D" id="3.40.50.720">
    <property type="entry name" value="NAD(P)-binding Rossmann-like Domain"/>
    <property type="match status" value="2"/>
</dbReference>
<name>A0A542U8C9_9ACTN</name>
<dbReference type="RefSeq" id="WP_055703616.1">
    <property type="nucleotide sequence ID" value="NZ_JBPJFI010000001.1"/>
</dbReference>
<dbReference type="EMBL" id="VFNX01000001">
    <property type="protein sequence ID" value="TQK95285.1"/>
    <property type="molecule type" value="Genomic_DNA"/>
</dbReference>
<dbReference type="SUPFAM" id="SSF51735">
    <property type="entry name" value="NAD(P)-binding Rossmann-fold domains"/>
    <property type="match status" value="2"/>
</dbReference>
<dbReference type="InterPro" id="IPR036291">
    <property type="entry name" value="NAD(P)-bd_dom_sf"/>
</dbReference>
<keyword evidence="4" id="KW-1185">Reference proteome</keyword>